<feature type="region of interest" description="Disordered" evidence="1">
    <location>
        <begin position="113"/>
        <end position="159"/>
    </location>
</feature>
<reference evidence="2" key="1">
    <citation type="journal article" date="2022" name="bioRxiv">
        <title>Sequencing and chromosome-scale assembly of the giantPleurodeles waltlgenome.</title>
        <authorList>
            <person name="Brown T."/>
            <person name="Elewa A."/>
            <person name="Iarovenko S."/>
            <person name="Subramanian E."/>
            <person name="Araus A.J."/>
            <person name="Petzold A."/>
            <person name="Susuki M."/>
            <person name="Suzuki K.-i.T."/>
            <person name="Hayashi T."/>
            <person name="Toyoda A."/>
            <person name="Oliveira C."/>
            <person name="Osipova E."/>
            <person name="Leigh N.D."/>
            <person name="Simon A."/>
            <person name="Yun M.H."/>
        </authorList>
    </citation>
    <scope>NUCLEOTIDE SEQUENCE</scope>
    <source>
        <strain evidence="2">20211129_DDA</strain>
        <tissue evidence="2">Liver</tissue>
    </source>
</reference>
<comment type="caution">
    <text evidence="2">The sequence shown here is derived from an EMBL/GenBank/DDBJ whole genome shotgun (WGS) entry which is preliminary data.</text>
</comment>
<accession>A0AAV7QBV9</accession>
<sequence length="181" mass="19648">MCTGHQANRCLGPHRNIALCGRVAQPLSLEHQRTHKSPGWAQTQRQLARYMKGCLATSHLQDPALVSALRPGTGDHVGATRQCPGGTLGFRHLDGDVTVPCALTAPPAVTRWVKSRQEAAGTSRSRLMRPDEKAHPGPHRQPRDASNPARSAARSIVDRRVRERLGGSGICERVGGRGRLR</sequence>
<evidence type="ECO:0000256" key="1">
    <source>
        <dbReference type="SAM" id="MobiDB-lite"/>
    </source>
</evidence>
<organism evidence="2 3">
    <name type="scientific">Pleurodeles waltl</name>
    <name type="common">Iberian ribbed newt</name>
    <dbReference type="NCBI Taxonomy" id="8319"/>
    <lineage>
        <taxon>Eukaryota</taxon>
        <taxon>Metazoa</taxon>
        <taxon>Chordata</taxon>
        <taxon>Craniata</taxon>
        <taxon>Vertebrata</taxon>
        <taxon>Euteleostomi</taxon>
        <taxon>Amphibia</taxon>
        <taxon>Batrachia</taxon>
        <taxon>Caudata</taxon>
        <taxon>Salamandroidea</taxon>
        <taxon>Salamandridae</taxon>
        <taxon>Pleurodelinae</taxon>
        <taxon>Pleurodeles</taxon>
    </lineage>
</organism>
<dbReference type="EMBL" id="JANPWB010000010">
    <property type="protein sequence ID" value="KAJ1138012.1"/>
    <property type="molecule type" value="Genomic_DNA"/>
</dbReference>
<name>A0AAV7QBV9_PLEWA</name>
<proteinExistence type="predicted"/>
<gene>
    <name evidence="2" type="ORF">NDU88_004403</name>
</gene>
<dbReference type="Proteomes" id="UP001066276">
    <property type="component" value="Chromosome 6"/>
</dbReference>
<protein>
    <submittedName>
        <fullName evidence="2">Uncharacterized protein</fullName>
    </submittedName>
</protein>
<evidence type="ECO:0000313" key="3">
    <source>
        <dbReference type="Proteomes" id="UP001066276"/>
    </source>
</evidence>
<evidence type="ECO:0000313" key="2">
    <source>
        <dbReference type="EMBL" id="KAJ1138012.1"/>
    </source>
</evidence>
<dbReference type="AlphaFoldDB" id="A0AAV7QBV9"/>
<keyword evidence="3" id="KW-1185">Reference proteome</keyword>